<protein>
    <submittedName>
        <fullName evidence="1">Uncharacterized protein</fullName>
    </submittedName>
</protein>
<reference evidence="1 2" key="2">
    <citation type="journal article" date="2011" name="Stand. Genomic Sci.">
        <title>Complete genome sequence of Bacteroides helcogenes type strain (P 36-108).</title>
        <authorList>
            <person name="Pati A."/>
            <person name="Gronow S."/>
            <person name="Zeytun A."/>
            <person name="Lapidus A."/>
            <person name="Nolan M."/>
            <person name="Hammon N."/>
            <person name="Deshpande S."/>
            <person name="Cheng J.F."/>
            <person name="Tapia R."/>
            <person name="Han C."/>
            <person name="Goodwin L."/>
            <person name="Pitluck S."/>
            <person name="Liolios K."/>
            <person name="Pagani I."/>
            <person name="Ivanova N."/>
            <person name="Mavromatis K."/>
            <person name="Chen A."/>
            <person name="Palaniappan K."/>
            <person name="Land M."/>
            <person name="Hauser L."/>
            <person name="Chang Y.J."/>
            <person name="Jeffries C.D."/>
            <person name="Detter J.C."/>
            <person name="Brambilla E."/>
            <person name="Rohde M."/>
            <person name="Goker M."/>
            <person name="Woyke T."/>
            <person name="Bristow J."/>
            <person name="Eisen J.A."/>
            <person name="Markowitz V."/>
            <person name="Hugenholtz P."/>
            <person name="Kyrpides N.C."/>
            <person name="Klenk H.P."/>
            <person name="Lucas S."/>
        </authorList>
    </citation>
    <scope>NUCLEOTIDE SEQUENCE [LARGE SCALE GENOMIC DNA]</scope>
    <source>
        <strain evidence="2">ATCC 35417 / DSM 20613 / JCM 6297 / CCUG 15421 / P 36-108</strain>
    </source>
</reference>
<evidence type="ECO:0000313" key="2">
    <source>
        <dbReference type="Proteomes" id="UP000008630"/>
    </source>
</evidence>
<name>E6SPZ6_BACT6</name>
<accession>E6SPZ6</accession>
<reference key="1">
    <citation type="submission" date="2010-11" db="EMBL/GenBank/DDBJ databases">
        <title>The complete genome of Bacteroides helcogenes P 36-108.</title>
        <authorList>
            <consortium name="US DOE Joint Genome Institute (JGI-PGF)"/>
            <person name="Lucas S."/>
            <person name="Copeland A."/>
            <person name="Lapidus A."/>
            <person name="Bruce D."/>
            <person name="Goodwin L."/>
            <person name="Pitluck S."/>
            <person name="Kyrpides N."/>
            <person name="Mavromatis K."/>
            <person name="Ivanova N."/>
            <person name="Zeytun A."/>
            <person name="Brettin T."/>
            <person name="Detter J.C."/>
            <person name="Tapia R."/>
            <person name="Han C."/>
            <person name="Land M."/>
            <person name="Hauser L."/>
            <person name="Markowitz V."/>
            <person name="Cheng J.-F."/>
            <person name="Hugenholtz P."/>
            <person name="Woyke T."/>
            <person name="Wu D."/>
            <person name="Gronow S."/>
            <person name="Wellnitz S."/>
            <person name="Brambilla E."/>
            <person name="Klenk H.-P."/>
            <person name="Eisen J.A."/>
        </authorList>
    </citation>
    <scope>NUCLEOTIDE SEQUENCE</scope>
    <source>
        <strain>P 36-108</strain>
    </source>
</reference>
<keyword evidence="2" id="KW-1185">Reference proteome</keyword>
<dbReference type="EMBL" id="CP002352">
    <property type="protein sequence ID" value="ADV42901.1"/>
    <property type="molecule type" value="Genomic_DNA"/>
</dbReference>
<evidence type="ECO:0000313" key="1">
    <source>
        <dbReference type="EMBL" id="ADV42901.1"/>
    </source>
</evidence>
<dbReference type="Proteomes" id="UP000008630">
    <property type="component" value="Chromosome"/>
</dbReference>
<organism evidence="1 2">
    <name type="scientific">Bacteroides helcogenes (strain ATCC 35417 / DSM 20613 / JCM 6297 / CCUG 15421 / P 36-108)</name>
    <dbReference type="NCBI Taxonomy" id="693979"/>
    <lineage>
        <taxon>Bacteria</taxon>
        <taxon>Pseudomonadati</taxon>
        <taxon>Bacteroidota</taxon>
        <taxon>Bacteroidia</taxon>
        <taxon>Bacteroidales</taxon>
        <taxon>Bacteroidaceae</taxon>
        <taxon>Bacteroides</taxon>
    </lineage>
</organism>
<dbReference type="KEGG" id="bhl:Bache_0884"/>
<dbReference type="AlphaFoldDB" id="E6SPZ6"/>
<sequence>MSLTRYREYLVQYGNKASDGANGTIPSFAVALPKLYK</sequence>
<proteinExistence type="predicted"/>
<dbReference type="HOGENOM" id="CLU_3340357_0_0_10"/>
<gene>
    <name evidence="1" type="ordered locus">Bache_0884</name>
</gene>